<accession>A0A1H7LYW8</accession>
<reference evidence="3" key="1">
    <citation type="submission" date="2016-10" db="EMBL/GenBank/DDBJ databases">
        <authorList>
            <person name="Varghese N."/>
            <person name="Submissions S."/>
        </authorList>
    </citation>
    <scope>NUCLEOTIDE SEQUENCE [LARGE SCALE GENOMIC DNA]</scope>
    <source>
        <strain evidence="3">DSM 17044</strain>
    </source>
</reference>
<sequence>MSALAPRTLPSRARGQSMVEYVTISAAFLGVGAIGWPFLVQLLNALSRYFSSLYYIIQSPLP</sequence>
<keyword evidence="1" id="KW-0812">Transmembrane</keyword>
<evidence type="ECO:0000313" key="2">
    <source>
        <dbReference type="EMBL" id="SEL03938.1"/>
    </source>
</evidence>
<keyword evidence="1" id="KW-1133">Transmembrane helix</keyword>
<protein>
    <submittedName>
        <fullName evidence="2">Uncharacterized protein</fullName>
    </submittedName>
</protein>
<evidence type="ECO:0000313" key="3">
    <source>
        <dbReference type="Proteomes" id="UP000182719"/>
    </source>
</evidence>
<keyword evidence="1" id="KW-0472">Membrane</keyword>
<keyword evidence="3" id="KW-1185">Reference proteome</keyword>
<gene>
    <name evidence="2" type="ORF">SAMN05444354_103375</name>
</gene>
<name>A0A1H7LYW8_STIAU</name>
<dbReference type="RefSeq" id="WP_075005959.1">
    <property type="nucleotide sequence ID" value="NZ_FOAP01000003.1"/>
</dbReference>
<dbReference type="AlphaFoldDB" id="A0A1H7LYW8"/>
<dbReference type="EMBL" id="FOAP01000003">
    <property type="protein sequence ID" value="SEL03938.1"/>
    <property type="molecule type" value="Genomic_DNA"/>
</dbReference>
<organism evidence="2 3">
    <name type="scientific">Stigmatella aurantiaca</name>
    <dbReference type="NCBI Taxonomy" id="41"/>
    <lineage>
        <taxon>Bacteria</taxon>
        <taxon>Pseudomonadati</taxon>
        <taxon>Myxococcota</taxon>
        <taxon>Myxococcia</taxon>
        <taxon>Myxococcales</taxon>
        <taxon>Cystobacterineae</taxon>
        <taxon>Archangiaceae</taxon>
        <taxon>Stigmatella</taxon>
    </lineage>
</organism>
<feature type="transmembrane region" description="Helical" evidence="1">
    <location>
        <begin position="21"/>
        <end position="43"/>
    </location>
</feature>
<proteinExistence type="predicted"/>
<dbReference type="OrthoDB" id="5383184at2"/>
<evidence type="ECO:0000256" key="1">
    <source>
        <dbReference type="SAM" id="Phobius"/>
    </source>
</evidence>
<dbReference type="Proteomes" id="UP000182719">
    <property type="component" value="Unassembled WGS sequence"/>
</dbReference>